<protein>
    <submittedName>
        <fullName evidence="1">IS630 family transposase</fullName>
    </submittedName>
</protein>
<dbReference type="EMBL" id="VTUZ01000045">
    <property type="protein sequence ID" value="KAA1000306.1"/>
    <property type="molecule type" value="Genomic_DNA"/>
</dbReference>
<sequence length="50" mass="5534">MSGRPKGELMLSESEREDLQALTMRRKTAQALALRARIVLACADGMDNKT</sequence>
<evidence type="ECO:0000313" key="1">
    <source>
        <dbReference type="EMBL" id="KAA1000306.1"/>
    </source>
</evidence>
<feature type="non-terminal residue" evidence="1">
    <location>
        <position position="50"/>
    </location>
</feature>
<accession>A0A5B0GAB8</accession>
<dbReference type="Proteomes" id="UP000325273">
    <property type="component" value="Unassembled WGS sequence"/>
</dbReference>
<name>A0A5B0GAB8_9BURK</name>
<evidence type="ECO:0000313" key="2">
    <source>
        <dbReference type="Proteomes" id="UP000325273"/>
    </source>
</evidence>
<reference evidence="1 2" key="1">
    <citation type="submission" date="2019-08" db="EMBL/GenBank/DDBJ databases">
        <title>Paraburkholderia sp. DCY113.</title>
        <authorList>
            <person name="Kang J."/>
        </authorList>
    </citation>
    <scope>NUCLEOTIDE SEQUENCE [LARGE SCALE GENOMIC DNA]</scope>
    <source>
        <strain evidence="1 2">DCY113</strain>
    </source>
</reference>
<keyword evidence="2" id="KW-1185">Reference proteome</keyword>
<comment type="caution">
    <text evidence="1">The sequence shown here is derived from an EMBL/GenBank/DDBJ whole genome shotgun (WGS) entry which is preliminary data.</text>
</comment>
<dbReference type="AlphaFoldDB" id="A0A5B0GAB8"/>
<gene>
    <name evidence="1" type="ORF">FVF58_40720</name>
</gene>
<proteinExistence type="predicted"/>
<organism evidence="1 2">
    <name type="scientific">Paraburkholderia panacisoli</name>
    <dbReference type="NCBI Taxonomy" id="2603818"/>
    <lineage>
        <taxon>Bacteria</taxon>
        <taxon>Pseudomonadati</taxon>
        <taxon>Pseudomonadota</taxon>
        <taxon>Betaproteobacteria</taxon>
        <taxon>Burkholderiales</taxon>
        <taxon>Burkholderiaceae</taxon>
        <taxon>Paraburkholderia</taxon>
    </lineage>
</organism>